<dbReference type="Proteomes" id="UP000887229">
    <property type="component" value="Unassembled WGS sequence"/>
</dbReference>
<gene>
    <name evidence="4" type="ORF">F5Z01DRAFT_670188</name>
</gene>
<accession>A0A9P7ZV67</accession>
<organism evidence="4 5">
    <name type="scientific">Emericellopsis atlantica</name>
    <dbReference type="NCBI Taxonomy" id="2614577"/>
    <lineage>
        <taxon>Eukaryota</taxon>
        <taxon>Fungi</taxon>
        <taxon>Dikarya</taxon>
        <taxon>Ascomycota</taxon>
        <taxon>Pezizomycotina</taxon>
        <taxon>Sordariomycetes</taxon>
        <taxon>Hypocreomycetidae</taxon>
        <taxon>Hypocreales</taxon>
        <taxon>Bionectriaceae</taxon>
        <taxon>Emericellopsis</taxon>
    </lineage>
</organism>
<dbReference type="Gene3D" id="3.30.559.30">
    <property type="entry name" value="Nonribosomal peptide synthetase, condensation domain"/>
    <property type="match status" value="1"/>
</dbReference>
<dbReference type="InterPro" id="IPR023213">
    <property type="entry name" value="CAT-like_dom_sf"/>
</dbReference>
<dbReference type="AlphaFoldDB" id="A0A9P7ZV67"/>
<feature type="region of interest" description="Disordered" evidence="2">
    <location>
        <begin position="1"/>
        <end position="27"/>
    </location>
</feature>
<evidence type="ECO:0000313" key="5">
    <source>
        <dbReference type="Proteomes" id="UP000887229"/>
    </source>
</evidence>
<dbReference type="Gene3D" id="3.30.559.10">
    <property type="entry name" value="Chloramphenicol acetyltransferase-like domain"/>
    <property type="match status" value="1"/>
</dbReference>
<dbReference type="RefSeq" id="XP_046122396.1">
    <property type="nucleotide sequence ID" value="XM_046264524.1"/>
</dbReference>
<evidence type="ECO:0000313" key="4">
    <source>
        <dbReference type="EMBL" id="KAG9258472.1"/>
    </source>
</evidence>
<dbReference type="GeneID" id="70295427"/>
<dbReference type="OrthoDB" id="2548233at2759"/>
<keyword evidence="1" id="KW-0694">RNA-binding</keyword>
<evidence type="ECO:0000256" key="2">
    <source>
        <dbReference type="SAM" id="MobiDB-lite"/>
    </source>
</evidence>
<sequence length="532" mass="58782">MGSPTVDSAYAGSPSLDSPIVSEPKHTQPCDRYQWTKSATGLYERVIDEIERFYTSFCRRTEDPDHAAFAITGCVTIETPSQNKQDTSANLEYAIRNAWLTLRNECPALASWIQHDAISDTWKRFYTPLHTVNTQKDEDDWLSTSFQVVDTPLSEAEWLDLDPKLHRSSQLFYIRSSSSTSNKSNHHRATIFFRAPHDIVDGHGVSKLLDRLIELAADQYQRPRKPQLDWSHEASRLAAPMRAIANLPARPSDAQMARFREKMQNSAAAATGAPPLGLLPSAREGTTSKKERASLHLSPEATTVLLEYCKDRGWTVTHAISAAATLALKHIQKTTGESRNMRFYLQSMMSTRYLCEGRGSSIQEAASNNHMVAIQGLGVDVTVGSAETSDDFDRIASTMKEYYKEERPLSDEGPEVSDLGLAPILWSAVTPQSPPGTVNADSHTNNASVGISSLGDMASVVKPERAPFTLQDVWVTGECSGSAVPLMVGGWGGRLEIATIFDRAYHERDRIESFLADILSIVQKQACVSTDE</sequence>
<name>A0A9P7ZV67_9HYPO</name>
<protein>
    <recommendedName>
        <fullName evidence="3">DRBM domain-containing protein</fullName>
    </recommendedName>
</protein>
<feature type="compositionally biased region" description="Low complexity" evidence="2">
    <location>
        <begin position="266"/>
        <end position="282"/>
    </location>
</feature>
<feature type="region of interest" description="Disordered" evidence="2">
    <location>
        <begin position="264"/>
        <end position="294"/>
    </location>
</feature>
<comment type="caution">
    <text evidence="4">The sequence shown here is derived from an EMBL/GenBank/DDBJ whole genome shotgun (WGS) entry which is preliminary data.</text>
</comment>
<dbReference type="EMBL" id="MU251243">
    <property type="protein sequence ID" value="KAG9258472.1"/>
    <property type="molecule type" value="Genomic_DNA"/>
</dbReference>
<evidence type="ECO:0000256" key="1">
    <source>
        <dbReference type="PROSITE-ProRule" id="PRU00266"/>
    </source>
</evidence>
<dbReference type="PANTHER" id="PTHR42034">
    <property type="entry name" value="CHROMOSOME 7, WHOLE GENOME SHOTGUN SEQUENCE-RELATED"/>
    <property type="match status" value="1"/>
</dbReference>
<feature type="domain" description="DRBM" evidence="3">
    <location>
        <begin position="300"/>
        <end position="379"/>
    </location>
</feature>
<dbReference type="InterPro" id="IPR014720">
    <property type="entry name" value="dsRBD_dom"/>
</dbReference>
<proteinExistence type="predicted"/>
<dbReference type="PANTHER" id="PTHR42034:SF1">
    <property type="entry name" value="CONDENSATION DOMAIN-CONTAINING PROTEIN"/>
    <property type="match status" value="1"/>
</dbReference>
<reference evidence="4" key="1">
    <citation type="journal article" date="2021" name="IMA Fungus">
        <title>Genomic characterization of three marine fungi, including Emericellopsis atlantica sp. nov. with signatures of a generalist lifestyle and marine biomass degradation.</title>
        <authorList>
            <person name="Hagestad O.C."/>
            <person name="Hou L."/>
            <person name="Andersen J.H."/>
            <person name="Hansen E.H."/>
            <person name="Altermark B."/>
            <person name="Li C."/>
            <person name="Kuhnert E."/>
            <person name="Cox R.J."/>
            <person name="Crous P.W."/>
            <person name="Spatafora J.W."/>
            <person name="Lail K."/>
            <person name="Amirebrahimi M."/>
            <person name="Lipzen A."/>
            <person name="Pangilinan J."/>
            <person name="Andreopoulos W."/>
            <person name="Hayes R.D."/>
            <person name="Ng V."/>
            <person name="Grigoriev I.V."/>
            <person name="Jackson S.A."/>
            <person name="Sutton T.D.S."/>
            <person name="Dobson A.D.W."/>
            <person name="Rama T."/>
        </authorList>
    </citation>
    <scope>NUCLEOTIDE SEQUENCE</scope>
    <source>
        <strain evidence="4">TS7</strain>
    </source>
</reference>
<dbReference type="GO" id="GO:0003723">
    <property type="term" value="F:RNA binding"/>
    <property type="evidence" value="ECO:0007669"/>
    <property type="project" value="UniProtKB-UniRule"/>
</dbReference>
<keyword evidence="5" id="KW-1185">Reference proteome</keyword>
<dbReference type="PROSITE" id="PS50137">
    <property type="entry name" value="DS_RBD"/>
    <property type="match status" value="1"/>
</dbReference>
<evidence type="ECO:0000259" key="3">
    <source>
        <dbReference type="PROSITE" id="PS50137"/>
    </source>
</evidence>